<dbReference type="AlphaFoldDB" id="A0A1X7V2T7"/>
<protein>
    <recommendedName>
        <fullName evidence="2">Reverse transcriptase domain-containing protein</fullName>
    </recommendedName>
</protein>
<dbReference type="OrthoDB" id="5984813at2759"/>
<evidence type="ECO:0000313" key="1">
    <source>
        <dbReference type="EnsemblMetazoa" id="Aqu2.1.33877_001"/>
    </source>
</evidence>
<organism evidence="1">
    <name type="scientific">Amphimedon queenslandica</name>
    <name type="common">Sponge</name>
    <dbReference type="NCBI Taxonomy" id="400682"/>
    <lineage>
        <taxon>Eukaryota</taxon>
        <taxon>Metazoa</taxon>
        <taxon>Porifera</taxon>
        <taxon>Demospongiae</taxon>
        <taxon>Heteroscleromorpha</taxon>
        <taxon>Haplosclerida</taxon>
        <taxon>Niphatidae</taxon>
        <taxon>Amphimedon</taxon>
    </lineage>
</organism>
<accession>A0A1X7V2T7</accession>
<name>A0A1X7V2T7_AMPQE</name>
<dbReference type="eggNOG" id="ENOG502S9D9">
    <property type="taxonomic scope" value="Eukaryota"/>
</dbReference>
<sequence>MTTQLLSTSLRKREINARAFNQANTVHVIDGLWSNIEGNLIPTKSVYTWIHQNNTYKFINVGGCEGAVHAVRNIFDSVECEAVLFVDASNAFNSLNRNLALINIKNLCPSLSTILINCYRLEVPLSIDGEIMFSAEGTTQGDPLAMAMYAIGILPLIRLLHKYTVSQVWYADDAAALGQLNELHKWWVELTLLFPTYETLLLDTSSLRCLEAASESGASSWLTALPIKEHSFALHKGAFRDALCLRYGWTPLHLSSHCVCGSSMSIEHALNCKCGGFPSLRHNELRDITADLLTEISILVHEVHINLKYIGEFTDSRYSREENLEGSS</sequence>
<dbReference type="InParanoid" id="A0A1X7V2T7"/>
<proteinExistence type="predicted"/>
<reference evidence="1" key="1">
    <citation type="submission" date="2017-05" db="UniProtKB">
        <authorList>
            <consortium name="EnsemblMetazoa"/>
        </authorList>
    </citation>
    <scope>IDENTIFICATION</scope>
</reference>
<dbReference type="EnsemblMetazoa" id="Aqu2.1.33877_001">
    <property type="protein sequence ID" value="Aqu2.1.33877_001"/>
    <property type="gene ID" value="Aqu2.1.33877"/>
</dbReference>
<evidence type="ECO:0008006" key="2">
    <source>
        <dbReference type="Google" id="ProtNLM"/>
    </source>
</evidence>